<dbReference type="GO" id="GO:0005886">
    <property type="term" value="C:plasma membrane"/>
    <property type="evidence" value="ECO:0007669"/>
    <property type="project" value="UniProtKB-SubCell"/>
</dbReference>
<keyword evidence="2 5" id="KW-0812">Transmembrane</keyword>
<feature type="transmembrane region" description="Helical" evidence="5">
    <location>
        <begin position="35"/>
        <end position="52"/>
    </location>
</feature>
<gene>
    <name evidence="6" type="primary">sbmA_2</name>
    <name evidence="6" type="ORF">NCTC10313_01736</name>
</gene>
<name>A0A377Z579_KLEPO</name>
<dbReference type="GO" id="GO:0005524">
    <property type="term" value="F:ATP binding"/>
    <property type="evidence" value="ECO:0007669"/>
    <property type="project" value="InterPro"/>
</dbReference>
<dbReference type="EMBL" id="UGLW01000003">
    <property type="protein sequence ID" value="STU59192.1"/>
    <property type="molecule type" value="Genomic_DNA"/>
</dbReference>
<dbReference type="InterPro" id="IPR009248">
    <property type="entry name" value="SbmA_BacA"/>
</dbReference>
<feature type="transmembrane region" description="Helical" evidence="5">
    <location>
        <begin position="58"/>
        <end position="79"/>
    </location>
</feature>
<evidence type="ECO:0000256" key="5">
    <source>
        <dbReference type="SAM" id="Phobius"/>
    </source>
</evidence>
<comment type="subcellular location">
    <subcellularLocation>
        <location evidence="1">Cell membrane</location>
        <topology evidence="1">Multi-pass membrane protein</topology>
    </subcellularLocation>
</comment>
<organism evidence="6 7">
    <name type="scientific">Klebsiella pneumoniae subsp. ozaenae</name>
    <dbReference type="NCBI Taxonomy" id="574"/>
    <lineage>
        <taxon>Bacteria</taxon>
        <taxon>Pseudomonadati</taxon>
        <taxon>Pseudomonadota</taxon>
        <taxon>Gammaproteobacteria</taxon>
        <taxon>Enterobacterales</taxon>
        <taxon>Enterobacteriaceae</taxon>
        <taxon>Klebsiella/Raoultella group</taxon>
        <taxon>Klebsiella</taxon>
        <taxon>Klebsiella pneumoniae complex</taxon>
    </lineage>
</organism>
<proteinExistence type="predicted"/>
<protein>
    <submittedName>
        <fullName evidence="6">Transport protein</fullName>
    </submittedName>
</protein>
<evidence type="ECO:0000256" key="2">
    <source>
        <dbReference type="ARBA" id="ARBA00022692"/>
    </source>
</evidence>
<evidence type="ECO:0000256" key="4">
    <source>
        <dbReference type="ARBA" id="ARBA00023136"/>
    </source>
</evidence>
<dbReference type="GO" id="GO:0015833">
    <property type="term" value="P:peptide transport"/>
    <property type="evidence" value="ECO:0007669"/>
    <property type="project" value="InterPro"/>
</dbReference>
<evidence type="ECO:0000313" key="7">
    <source>
        <dbReference type="Proteomes" id="UP000254487"/>
    </source>
</evidence>
<evidence type="ECO:0000313" key="6">
    <source>
        <dbReference type="EMBL" id="STU59192.1"/>
    </source>
</evidence>
<dbReference type="Pfam" id="PF05992">
    <property type="entry name" value="SbmA_BacA"/>
    <property type="match status" value="1"/>
</dbReference>
<dbReference type="GO" id="GO:1904680">
    <property type="term" value="F:peptide transmembrane transporter activity"/>
    <property type="evidence" value="ECO:0007669"/>
    <property type="project" value="InterPro"/>
</dbReference>
<reference evidence="6 7" key="1">
    <citation type="submission" date="2018-06" db="EMBL/GenBank/DDBJ databases">
        <authorList>
            <consortium name="Pathogen Informatics"/>
            <person name="Doyle S."/>
        </authorList>
    </citation>
    <scope>NUCLEOTIDE SEQUENCE [LARGE SCALE GENOMIC DNA]</scope>
    <source>
        <strain evidence="6 7">NCTC10313</strain>
    </source>
</reference>
<keyword evidence="3 5" id="KW-1133">Transmembrane helix</keyword>
<evidence type="ECO:0000256" key="3">
    <source>
        <dbReference type="ARBA" id="ARBA00022989"/>
    </source>
</evidence>
<dbReference type="InterPro" id="IPR036640">
    <property type="entry name" value="ABC1_TM_sf"/>
</dbReference>
<evidence type="ECO:0000256" key="1">
    <source>
        <dbReference type="ARBA" id="ARBA00004651"/>
    </source>
</evidence>
<dbReference type="SUPFAM" id="SSF90123">
    <property type="entry name" value="ABC transporter transmembrane region"/>
    <property type="match status" value="1"/>
</dbReference>
<sequence length="132" mass="15578">MEAAYRKELVYGEDDETRATPPTVRELFRAVRRNYFRLYFHYMYFNIARILYLQVDNVFGLFLLFPSIVAGTITLGLMTQITNVFGQVRGSFQYLISSWTTLVELMSIYKRLRSFERELDGKPLQEAIPTLR</sequence>
<dbReference type="AlphaFoldDB" id="A0A377Z579"/>
<dbReference type="Gene3D" id="1.20.1560.10">
    <property type="entry name" value="ABC transporter type 1, transmembrane domain"/>
    <property type="match status" value="1"/>
</dbReference>
<keyword evidence="4 5" id="KW-0472">Membrane</keyword>
<accession>A0A377Z579</accession>
<dbReference type="Proteomes" id="UP000254487">
    <property type="component" value="Unassembled WGS sequence"/>
</dbReference>